<keyword evidence="3 6" id="KW-0732">Signal</keyword>
<comment type="caution">
    <text evidence="7">The sequence shown here is derived from an EMBL/GenBank/DDBJ whole genome shotgun (WGS) entry which is preliminary data.</text>
</comment>
<comment type="subcellular location">
    <subcellularLocation>
        <location evidence="1">Cell outer membrane</location>
    </subcellularLocation>
</comment>
<dbReference type="Proteomes" id="UP001629432">
    <property type="component" value="Unassembled WGS sequence"/>
</dbReference>
<sequence length="263" mass="28285">MNFRDFSSISVAVACLCAAPLARADGAQGGYSVTAGFGAAIAPRYLGSCDYQVVPVPYLDVVTPKGIYIDSEKGIGYKWLLPSNFFIDTSINYALGRKDENEAWQSGSNYLKGMGDIPGALITTITAGYRLGTVGDVTLSANLPLTDRSRGETYRLGFDYIALQIGRDRLSTSAEADFGSSKYNQTFFGVDASQSADTAFPEYGVGSGLYAVRAGVTWEHQFNKHWSLSASQQITNLTGHAVNSPIVQRRVSLSTDALVGYTF</sequence>
<dbReference type="PANTHER" id="PTHR38776">
    <property type="entry name" value="MLTA-INTERACTING PROTEIN-RELATED"/>
    <property type="match status" value="1"/>
</dbReference>
<dbReference type="Pfam" id="PF06629">
    <property type="entry name" value="MipA"/>
    <property type="match status" value="1"/>
</dbReference>
<keyword evidence="5" id="KW-0998">Cell outer membrane</keyword>
<evidence type="ECO:0000313" key="7">
    <source>
        <dbReference type="EMBL" id="MFM0639700.1"/>
    </source>
</evidence>
<comment type="similarity">
    <text evidence="2">Belongs to the MipA/OmpV family.</text>
</comment>
<evidence type="ECO:0000256" key="4">
    <source>
        <dbReference type="ARBA" id="ARBA00023136"/>
    </source>
</evidence>
<protein>
    <submittedName>
        <fullName evidence="7">MipA/OmpV family protein</fullName>
    </submittedName>
</protein>
<dbReference type="PANTHER" id="PTHR38776:SF1">
    <property type="entry name" value="MLTA-INTERACTING PROTEIN-RELATED"/>
    <property type="match status" value="1"/>
</dbReference>
<evidence type="ECO:0000313" key="8">
    <source>
        <dbReference type="Proteomes" id="UP001629432"/>
    </source>
</evidence>
<evidence type="ECO:0000256" key="1">
    <source>
        <dbReference type="ARBA" id="ARBA00004442"/>
    </source>
</evidence>
<organism evidence="7 8">
    <name type="scientific">Paraburkholderia metrosideri</name>
    <dbReference type="NCBI Taxonomy" id="580937"/>
    <lineage>
        <taxon>Bacteria</taxon>
        <taxon>Pseudomonadati</taxon>
        <taxon>Pseudomonadota</taxon>
        <taxon>Betaproteobacteria</taxon>
        <taxon>Burkholderiales</taxon>
        <taxon>Burkholderiaceae</taxon>
        <taxon>Paraburkholderia</taxon>
    </lineage>
</organism>
<evidence type="ECO:0000256" key="5">
    <source>
        <dbReference type="ARBA" id="ARBA00023237"/>
    </source>
</evidence>
<gene>
    <name evidence="7" type="ORF">PQQ63_23715</name>
</gene>
<evidence type="ECO:0000256" key="3">
    <source>
        <dbReference type="ARBA" id="ARBA00022729"/>
    </source>
</evidence>
<accession>A0ABW9DWG2</accession>
<dbReference type="RefSeq" id="WP_408338341.1">
    <property type="nucleotide sequence ID" value="NZ_JAQQCF010000022.1"/>
</dbReference>
<reference evidence="7 8" key="1">
    <citation type="journal article" date="2024" name="Chem. Sci.">
        <title>Discovery of megapolipeptins by genome mining of a Burkholderiales bacteria collection.</title>
        <authorList>
            <person name="Paulo B.S."/>
            <person name="Recchia M.J.J."/>
            <person name="Lee S."/>
            <person name="Fergusson C.H."/>
            <person name="Romanowski S.B."/>
            <person name="Hernandez A."/>
            <person name="Krull N."/>
            <person name="Liu D.Y."/>
            <person name="Cavanagh H."/>
            <person name="Bos A."/>
            <person name="Gray C.A."/>
            <person name="Murphy B.T."/>
            <person name="Linington R.G."/>
            <person name="Eustaquio A.S."/>
        </authorList>
    </citation>
    <scope>NUCLEOTIDE SEQUENCE [LARGE SCALE GENOMIC DNA]</scope>
    <source>
        <strain evidence="7 8">RL17-338-BIC-A</strain>
    </source>
</reference>
<feature type="signal peptide" evidence="6">
    <location>
        <begin position="1"/>
        <end position="24"/>
    </location>
</feature>
<dbReference type="InterPro" id="IPR010583">
    <property type="entry name" value="MipA"/>
</dbReference>
<name>A0ABW9DWG2_9BURK</name>
<keyword evidence="4" id="KW-0472">Membrane</keyword>
<keyword evidence="8" id="KW-1185">Reference proteome</keyword>
<evidence type="ECO:0000256" key="6">
    <source>
        <dbReference type="SAM" id="SignalP"/>
    </source>
</evidence>
<evidence type="ECO:0000256" key="2">
    <source>
        <dbReference type="ARBA" id="ARBA00005722"/>
    </source>
</evidence>
<feature type="chain" id="PRO_5046599438" evidence="6">
    <location>
        <begin position="25"/>
        <end position="263"/>
    </location>
</feature>
<dbReference type="EMBL" id="JAQQCF010000022">
    <property type="protein sequence ID" value="MFM0639700.1"/>
    <property type="molecule type" value="Genomic_DNA"/>
</dbReference>
<proteinExistence type="inferred from homology"/>